<dbReference type="PANTHER" id="PTHR43133:SF50">
    <property type="entry name" value="ECF RNA POLYMERASE SIGMA FACTOR SIGM"/>
    <property type="match status" value="1"/>
</dbReference>
<proteinExistence type="inferred from homology"/>
<protein>
    <submittedName>
        <fullName evidence="8">SigE family RNA polymerase sigma factor</fullName>
    </submittedName>
</protein>
<evidence type="ECO:0000313" key="8">
    <source>
        <dbReference type="EMBL" id="MFC4911819.1"/>
    </source>
</evidence>
<dbReference type="NCBIfam" id="TIGR02937">
    <property type="entry name" value="sigma70-ECF"/>
    <property type="match status" value="1"/>
</dbReference>
<dbReference type="InterPro" id="IPR036388">
    <property type="entry name" value="WH-like_DNA-bd_sf"/>
</dbReference>
<dbReference type="Pfam" id="PF08281">
    <property type="entry name" value="Sigma70_r4_2"/>
    <property type="match status" value="1"/>
</dbReference>
<evidence type="ECO:0000256" key="5">
    <source>
        <dbReference type="ARBA" id="ARBA00023163"/>
    </source>
</evidence>
<comment type="similarity">
    <text evidence="1">Belongs to the sigma-70 factor family. ECF subfamily.</text>
</comment>
<reference evidence="9" key="1">
    <citation type="journal article" date="2019" name="Int. J. Syst. Evol. Microbiol.">
        <title>The Global Catalogue of Microorganisms (GCM) 10K type strain sequencing project: providing services to taxonomists for standard genome sequencing and annotation.</title>
        <authorList>
            <consortium name="The Broad Institute Genomics Platform"/>
            <consortium name="The Broad Institute Genome Sequencing Center for Infectious Disease"/>
            <person name="Wu L."/>
            <person name="Ma J."/>
        </authorList>
    </citation>
    <scope>NUCLEOTIDE SEQUENCE [LARGE SCALE GENOMIC DNA]</scope>
    <source>
        <strain evidence="9">KLKA75</strain>
    </source>
</reference>
<dbReference type="EMBL" id="JBHSIT010000010">
    <property type="protein sequence ID" value="MFC4911819.1"/>
    <property type="molecule type" value="Genomic_DNA"/>
</dbReference>
<comment type="caution">
    <text evidence="8">The sequence shown here is derived from an EMBL/GenBank/DDBJ whole genome shotgun (WGS) entry which is preliminary data.</text>
</comment>
<feature type="domain" description="RNA polymerase sigma factor 70 region 4 type 2" evidence="7">
    <location>
        <begin position="132"/>
        <end position="183"/>
    </location>
</feature>
<dbReference type="InterPro" id="IPR014284">
    <property type="entry name" value="RNA_pol_sigma-70_dom"/>
</dbReference>
<dbReference type="Pfam" id="PF04542">
    <property type="entry name" value="Sigma70_r2"/>
    <property type="match status" value="1"/>
</dbReference>
<dbReference type="PANTHER" id="PTHR43133">
    <property type="entry name" value="RNA POLYMERASE ECF-TYPE SIGMA FACTO"/>
    <property type="match status" value="1"/>
</dbReference>
<dbReference type="Proteomes" id="UP001595872">
    <property type="component" value="Unassembled WGS sequence"/>
</dbReference>
<evidence type="ECO:0000259" key="6">
    <source>
        <dbReference type="Pfam" id="PF04542"/>
    </source>
</evidence>
<keyword evidence="9" id="KW-1185">Reference proteome</keyword>
<gene>
    <name evidence="8" type="ORF">ACFPCY_31250</name>
</gene>
<dbReference type="InterPro" id="IPR013325">
    <property type="entry name" value="RNA_pol_sigma_r2"/>
</dbReference>
<dbReference type="SUPFAM" id="SSF88946">
    <property type="entry name" value="Sigma2 domain of RNA polymerase sigma factors"/>
    <property type="match status" value="1"/>
</dbReference>
<dbReference type="InterPro" id="IPR007627">
    <property type="entry name" value="RNA_pol_sigma70_r2"/>
</dbReference>
<evidence type="ECO:0000259" key="7">
    <source>
        <dbReference type="Pfam" id="PF08281"/>
    </source>
</evidence>
<name>A0ABV9U7Q6_9ACTN</name>
<feature type="domain" description="RNA polymerase sigma-70 region 2" evidence="6">
    <location>
        <begin position="48"/>
        <end position="110"/>
    </location>
</feature>
<dbReference type="InterPro" id="IPR039425">
    <property type="entry name" value="RNA_pol_sigma-70-like"/>
</dbReference>
<evidence type="ECO:0000256" key="3">
    <source>
        <dbReference type="ARBA" id="ARBA00023082"/>
    </source>
</evidence>
<dbReference type="Gene3D" id="1.10.1740.10">
    <property type="match status" value="1"/>
</dbReference>
<dbReference type="CDD" id="cd06171">
    <property type="entry name" value="Sigma70_r4"/>
    <property type="match status" value="1"/>
</dbReference>
<evidence type="ECO:0000256" key="1">
    <source>
        <dbReference type="ARBA" id="ARBA00010641"/>
    </source>
</evidence>
<dbReference type="InterPro" id="IPR013249">
    <property type="entry name" value="RNA_pol_sigma70_r4_t2"/>
</dbReference>
<sequence length="190" mass="21082">MHELDRPMTAASVSGEQLALRAAEGTAEDGAAEDGEDGYTAYVSGRVDWIRRTARLLCGDWAAADDLTQQTIYKLYVHWARARRAESLDAYTRVVLVREFLAERRKAWWRRTALVTPPERPAESGDPDRGLDLRDALAALAPRQRATIVLRYYCDLSVTETAAVLGCSEGNVKSQTARALATLRGSLEDR</sequence>
<evidence type="ECO:0000256" key="2">
    <source>
        <dbReference type="ARBA" id="ARBA00023015"/>
    </source>
</evidence>
<dbReference type="RefSeq" id="WP_378261113.1">
    <property type="nucleotide sequence ID" value="NZ_JBHSIT010000010.1"/>
</dbReference>
<dbReference type="Gene3D" id="1.10.10.10">
    <property type="entry name" value="Winged helix-like DNA-binding domain superfamily/Winged helix DNA-binding domain"/>
    <property type="match status" value="1"/>
</dbReference>
<keyword evidence="3" id="KW-0731">Sigma factor</keyword>
<evidence type="ECO:0000256" key="4">
    <source>
        <dbReference type="ARBA" id="ARBA00023125"/>
    </source>
</evidence>
<accession>A0ABV9U7Q6</accession>
<keyword evidence="5" id="KW-0804">Transcription</keyword>
<keyword evidence="2" id="KW-0805">Transcription regulation</keyword>
<organism evidence="8 9">
    <name type="scientific">Actinomadura gamaensis</name>
    <dbReference type="NCBI Taxonomy" id="1763541"/>
    <lineage>
        <taxon>Bacteria</taxon>
        <taxon>Bacillati</taxon>
        <taxon>Actinomycetota</taxon>
        <taxon>Actinomycetes</taxon>
        <taxon>Streptosporangiales</taxon>
        <taxon>Thermomonosporaceae</taxon>
        <taxon>Actinomadura</taxon>
    </lineage>
</organism>
<dbReference type="SUPFAM" id="SSF88659">
    <property type="entry name" value="Sigma3 and sigma4 domains of RNA polymerase sigma factors"/>
    <property type="match status" value="1"/>
</dbReference>
<dbReference type="InterPro" id="IPR013324">
    <property type="entry name" value="RNA_pol_sigma_r3/r4-like"/>
</dbReference>
<evidence type="ECO:0000313" key="9">
    <source>
        <dbReference type="Proteomes" id="UP001595872"/>
    </source>
</evidence>
<keyword evidence="4" id="KW-0238">DNA-binding</keyword>